<keyword evidence="8" id="KW-1185">Reference proteome</keyword>
<dbReference type="GO" id="GO:0006334">
    <property type="term" value="P:nucleosome assembly"/>
    <property type="evidence" value="ECO:0000318"/>
    <property type="project" value="GO_Central"/>
</dbReference>
<dbReference type="Pfam" id="PF00956">
    <property type="entry name" value="NAP"/>
    <property type="match status" value="1"/>
</dbReference>
<proteinExistence type="inferred from homology"/>
<gene>
    <name evidence="7" type="primary">WBGene00103259</name>
</gene>
<dbReference type="PANTHER" id="PTHR11875">
    <property type="entry name" value="TESTIS-SPECIFIC Y-ENCODED PROTEIN"/>
    <property type="match status" value="1"/>
</dbReference>
<evidence type="ECO:0000256" key="4">
    <source>
        <dbReference type="ARBA" id="ARBA00022490"/>
    </source>
</evidence>
<dbReference type="GO" id="GO:0005634">
    <property type="term" value="C:nucleus"/>
    <property type="evidence" value="ECO:0000318"/>
    <property type="project" value="GO_Central"/>
</dbReference>
<dbReference type="InterPro" id="IPR037231">
    <property type="entry name" value="NAP-like_sf"/>
</dbReference>
<reference evidence="8" key="1">
    <citation type="journal article" date="2008" name="Nat. Genet.">
        <title>The Pristionchus pacificus genome provides a unique perspective on nematode lifestyle and parasitism.</title>
        <authorList>
            <person name="Dieterich C."/>
            <person name="Clifton S.W."/>
            <person name="Schuster L.N."/>
            <person name="Chinwalla A."/>
            <person name="Delehaunty K."/>
            <person name="Dinkelacker I."/>
            <person name="Fulton L."/>
            <person name="Fulton R."/>
            <person name="Godfrey J."/>
            <person name="Minx P."/>
            <person name="Mitreva M."/>
            <person name="Roeseler W."/>
            <person name="Tian H."/>
            <person name="Witte H."/>
            <person name="Yang S.P."/>
            <person name="Wilson R.K."/>
            <person name="Sommer R.J."/>
        </authorList>
    </citation>
    <scope>NUCLEOTIDE SEQUENCE [LARGE SCALE GENOMIC DNA]</scope>
    <source>
        <strain evidence="8">PS312</strain>
    </source>
</reference>
<dbReference type="FunFam" id="3.30.1120.90:FF:000005">
    <property type="entry name" value="Nucleosome assembly protein11"/>
    <property type="match status" value="1"/>
</dbReference>
<name>A0A2A6BVN8_PRIPA</name>
<organism evidence="7 8">
    <name type="scientific">Pristionchus pacificus</name>
    <name type="common">Parasitic nematode worm</name>
    <dbReference type="NCBI Taxonomy" id="54126"/>
    <lineage>
        <taxon>Eukaryota</taxon>
        <taxon>Metazoa</taxon>
        <taxon>Ecdysozoa</taxon>
        <taxon>Nematoda</taxon>
        <taxon>Chromadorea</taxon>
        <taxon>Rhabditida</taxon>
        <taxon>Rhabditina</taxon>
        <taxon>Diplogasteromorpha</taxon>
        <taxon>Diplogasteroidea</taxon>
        <taxon>Neodiplogasteridae</taxon>
        <taxon>Pristionchus</taxon>
    </lineage>
</organism>
<dbReference type="FunFam" id="1.20.5.1500:FF:000001">
    <property type="entry name" value="Nucleosome assembly protein 1-like 1"/>
    <property type="match status" value="1"/>
</dbReference>
<evidence type="ECO:0000256" key="3">
    <source>
        <dbReference type="ARBA" id="ARBA00009947"/>
    </source>
</evidence>
<accession>A0A8R1YIC5</accession>
<dbReference type="SUPFAM" id="SSF143113">
    <property type="entry name" value="NAP-like"/>
    <property type="match status" value="1"/>
</dbReference>
<accession>A0A2A6BVN8</accession>
<keyword evidence="4" id="KW-0963">Cytoplasm</keyword>
<dbReference type="InterPro" id="IPR002164">
    <property type="entry name" value="NAP_family"/>
</dbReference>
<comment type="subcellular location">
    <subcellularLocation>
        <location evidence="2">Cytoplasm</location>
    </subcellularLocation>
    <subcellularLocation>
        <location evidence="1">Nucleus</location>
    </subcellularLocation>
</comment>
<keyword evidence="5" id="KW-0539">Nucleus</keyword>
<dbReference type="GO" id="GO:0003682">
    <property type="term" value="F:chromatin binding"/>
    <property type="evidence" value="ECO:0000318"/>
    <property type="project" value="GO_Central"/>
</dbReference>
<sequence>MPEAMNGGDLAELLKNSGYNFEGMGGVNQNFELLAKLPAKVKSRVSALKGLQVKSIEIEAAFYKKVHELEKQFEAEFGAVNEQRRKIVAGEYEPTAEEATRPLIHGSTEEEIKELNEKSEPDNGEKGIPDFWLTVLKSTENLGEAIQDCDEPILKFLTDVTSDVQLEPAGFTLFFHFAENSFFKNTVLKKVYKLEVKPDPEDPFDYDGPAVTETIGDKIEWNEGCDPTKKVIKKKQKKGANAGKFLTKTVKADSFFNFFDPPKVDADHKNEEDDEDDETQELLRADFELGQIIRDHVIPRAVLFYTGEQCEDDMFDDFGDEGDKVRYWIKKEMRTGNTYGWEREILLDLDDVPVAPHFEPYVRTWFAGTAPVLPLTEPRPPRRGMSTTVVRILIAAAIEEDRSGHNSQASQVLVDRASAVCEEFLYEQTPPFDVCELNYVLSNDDDEQMVALDASMRLEDRIRRNSPLHPLRLMLTWLQSVNWDYEALVEMLFDDDSGRTGGFPLAERFYEWARVRRAALRAVARTWRYRIWETGTWQNMAVPCDDDEEDEEEMVVNTSFVEVEDDSPFEFDIFMANPGVEPEQPMDVEDEEEPEDEELTSSFMINITQMAGNLECQKQFLLPPDEERRRLILPSRKEEWTEADVWPKLIAMTRRLARKMEATSRNPLSTMRREAKELAENMRLFLQAELLYND</sequence>
<evidence type="ECO:0000256" key="5">
    <source>
        <dbReference type="ARBA" id="ARBA00023242"/>
    </source>
</evidence>
<protein>
    <submittedName>
        <fullName evidence="7">Nap-1</fullName>
    </submittedName>
</protein>
<dbReference type="GO" id="GO:0005737">
    <property type="term" value="C:cytoplasm"/>
    <property type="evidence" value="ECO:0007669"/>
    <property type="project" value="UniProtKB-SubCell"/>
</dbReference>
<comment type="similarity">
    <text evidence="3 6">Belongs to the nucleosome assembly protein (NAP) family.</text>
</comment>
<dbReference type="GO" id="GO:0000785">
    <property type="term" value="C:chromatin"/>
    <property type="evidence" value="ECO:0000318"/>
    <property type="project" value="GO_Central"/>
</dbReference>
<evidence type="ECO:0000256" key="6">
    <source>
        <dbReference type="RuleBase" id="RU003876"/>
    </source>
</evidence>
<evidence type="ECO:0000313" key="7">
    <source>
        <dbReference type="EnsemblMetazoa" id="PPA13705.1"/>
    </source>
</evidence>
<evidence type="ECO:0000256" key="2">
    <source>
        <dbReference type="ARBA" id="ARBA00004496"/>
    </source>
</evidence>
<dbReference type="AlphaFoldDB" id="A0A2A6BVN8"/>
<dbReference type="EnsemblMetazoa" id="PPA13705.1">
    <property type="protein sequence ID" value="PPA13705.1"/>
    <property type="gene ID" value="WBGene00103259"/>
</dbReference>
<dbReference type="Gene3D" id="1.20.5.1500">
    <property type="match status" value="1"/>
</dbReference>
<reference evidence="7" key="2">
    <citation type="submission" date="2022-06" db="UniProtKB">
        <authorList>
            <consortium name="EnsemblMetazoa"/>
        </authorList>
    </citation>
    <scope>IDENTIFICATION</scope>
    <source>
        <strain evidence="7">PS312</strain>
    </source>
</reference>
<evidence type="ECO:0000256" key="1">
    <source>
        <dbReference type="ARBA" id="ARBA00004123"/>
    </source>
</evidence>
<dbReference type="GO" id="GO:0042393">
    <property type="term" value="F:histone binding"/>
    <property type="evidence" value="ECO:0000318"/>
    <property type="project" value="GO_Central"/>
</dbReference>
<dbReference type="GO" id="GO:0000724">
    <property type="term" value="P:double-strand break repair via homologous recombination"/>
    <property type="evidence" value="ECO:0007669"/>
    <property type="project" value="UniProtKB-ARBA"/>
</dbReference>
<dbReference type="Gene3D" id="3.30.1120.90">
    <property type="entry name" value="Nucleosome assembly protein"/>
    <property type="match status" value="1"/>
</dbReference>
<evidence type="ECO:0000313" key="8">
    <source>
        <dbReference type="Proteomes" id="UP000005239"/>
    </source>
</evidence>
<dbReference type="Proteomes" id="UP000005239">
    <property type="component" value="Unassembled WGS sequence"/>
</dbReference>